<dbReference type="OrthoDB" id="5856191at2759"/>
<dbReference type="AlphaFoldDB" id="A0A3P7IS09"/>
<protein>
    <submittedName>
        <fullName evidence="1">Uncharacterized protein</fullName>
    </submittedName>
</protein>
<evidence type="ECO:0000313" key="3">
    <source>
        <dbReference type="Proteomes" id="UP000270094"/>
    </source>
</evidence>
<reference evidence="1 3" key="1">
    <citation type="submission" date="2018-11" db="EMBL/GenBank/DDBJ databases">
        <authorList>
            <consortium name="Pathogen Informatics"/>
        </authorList>
    </citation>
    <scope>NUCLEOTIDE SEQUENCE [LARGE SCALE GENOMIC DNA]</scope>
</reference>
<evidence type="ECO:0000313" key="1">
    <source>
        <dbReference type="EMBL" id="VDM68284.1"/>
    </source>
</evidence>
<sequence>MRIKIGHIGALGALKNDVAILDISHKSLIKEKILDDTFDVESV</sequence>
<dbReference type="Proteomes" id="UP000270094">
    <property type="component" value="Unassembled WGS sequence"/>
</dbReference>
<name>A0A3P7IS09_STRVU</name>
<accession>A0A3P7IS09</accession>
<organism evidence="1 3">
    <name type="scientific">Strongylus vulgaris</name>
    <name type="common">Blood worm</name>
    <dbReference type="NCBI Taxonomy" id="40348"/>
    <lineage>
        <taxon>Eukaryota</taxon>
        <taxon>Metazoa</taxon>
        <taxon>Ecdysozoa</taxon>
        <taxon>Nematoda</taxon>
        <taxon>Chromadorea</taxon>
        <taxon>Rhabditida</taxon>
        <taxon>Rhabditina</taxon>
        <taxon>Rhabditomorpha</taxon>
        <taxon>Strongyloidea</taxon>
        <taxon>Strongylidae</taxon>
        <taxon>Strongylus</taxon>
    </lineage>
</organism>
<keyword evidence="3" id="KW-1185">Reference proteome</keyword>
<gene>
    <name evidence="1" type="ORF">SVUK_LOCUS3282</name>
    <name evidence="2" type="ORF">SVUK_LOCUS3285</name>
</gene>
<evidence type="ECO:0000313" key="2">
    <source>
        <dbReference type="EMBL" id="VDM68287.1"/>
    </source>
</evidence>
<proteinExistence type="predicted"/>
<dbReference type="EMBL" id="UYYB01008303">
    <property type="protein sequence ID" value="VDM68284.1"/>
    <property type="molecule type" value="Genomic_DNA"/>
</dbReference>
<dbReference type="EMBL" id="UYYB01008314">
    <property type="protein sequence ID" value="VDM68287.1"/>
    <property type="molecule type" value="Genomic_DNA"/>
</dbReference>